<dbReference type="OrthoDB" id="2107166at2759"/>
<dbReference type="HOGENOM" id="CLU_1686249_0_0_1"/>
<reference evidence="3 4" key="1">
    <citation type="journal article" date="2013" name="PLoS Genet.">
        <title>Comparative genome structure, secondary metabolite, and effector coding capacity across Cochliobolus pathogens.</title>
        <authorList>
            <person name="Condon B.J."/>
            <person name="Leng Y."/>
            <person name="Wu D."/>
            <person name="Bushley K.E."/>
            <person name="Ohm R.A."/>
            <person name="Otillar R."/>
            <person name="Martin J."/>
            <person name="Schackwitz W."/>
            <person name="Grimwood J."/>
            <person name="MohdZainudin N."/>
            <person name="Xue C."/>
            <person name="Wang R."/>
            <person name="Manning V.A."/>
            <person name="Dhillon B."/>
            <person name="Tu Z.J."/>
            <person name="Steffenson B.J."/>
            <person name="Salamov A."/>
            <person name="Sun H."/>
            <person name="Lowry S."/>
            <person name="LaButti K."/>
            <person name="Han J."/>
            <person name="Copeland A."/>
            <person name="Lindquist E."/>
            <person name="Barry K."/>
            <person name="Schmutz J."/>
            <person name="Baker S.E."/>
            <person name="Ciuffetti L.M."/>
            <person name="Grigoriev I.V."/>
            <person name="Zhong S."/>
            <person name="Turgeon B.G."/>
        </authorList>
    </citation>
    <scope>NUCLEOTIDE SEQUENCE [LARGE SCALE GENOMIC DNA]</scope>
    <source>
        <strain evidence="3 4">26-R-13</strain>
    </source>
</reference>
<dbReference type="InterPro" id="IPR036779">
    <property type="entry name" value="LysM_dom_sf"/>
</dbReference>
<organism evidence="3 4">
    <name type="scientific">Cochliobolus carbonum (strain 26-R-13)</name>
    <name type="common">Maize leaf spot fungus</name>
    <name type="synonym">Bipolaris zeicola</name>
    <dbReference type="NCBI Taxonomy" id="930089"/>
    <lineage>
        <taxon>Eukaryota</taxon>
        <taxon>Fungi</taxon>
        <taxon>Dikarya</taxon>
        <taxon>Ascomycota</taxon>
        <taxon>Pezizomycotina</taxon>
        <taxon>Dothideomycetes</taxon>
        <taxon>Pleosporomycetidae</taxon>
        <taxon>Pleosporales</taxon>
        <taxon>Pleosporineae</taxon>
        <taxon>Pleosporaceae</taxon>
        <taxon>Bipolaris</taxon>
    </lineage>
</organism>
<dbReference type="Pfam" id="PF01476">
    <property type="entry name" value="LysM"/>
    <property type="match status" value="2"/>
</dbReference>
<evidence type="ECO:0000313" key="4">
    <source>
        <dbReference type="Proteomes" id="UP000053841"/>
    </source>
</evidence>
<dbReference type="SMART" id="SM00257">
    <property type="entry name" value="LysM"/>
    <property type="match status" value="2"/>
</dbReference>
<feature type="signal peptide" evidence="1">
    <location>
        <begin position="1"/>
        <end position="17"/>
    </location>
</feature>
<sequence length="157" mass="15865">MLSILVLTTTFAAAVLGSPYNQPPTPTITPAPELVVRQCGGVATHVVAKGETLSRIAVGLGVGVCNIAASNHIENTNTIYESQTLTVRPSGCEAVNNGPACTLISKLASVHVAVAGDTLWKLAVAQGIPLASILAANPLIASNAIPVGQAIVIPIAL</sequence>
<dbReference type="Gene3D" id="3.10.350.10">
    <property type="entry name" value="LysM domain"/>
    <property type="match status" value="2"/>
</dbReference>
<dbReference type="InterPro" id="IPR018392">
    <property type="entry name" value="LysM"/>
</dbReference>
<feature type="domain" description="LysM" evidence="2">
    <location>
        <begin position="109"/>
        <end position="153"/>
    </location>
</feature>
<accession>W6Y2H0</accession>
<keyword evidence="4" id="KW-1185">Reference proteome</keyword>
<dbReference type="PANTHER" id="PTHR33734">
    <property type="entry name" value="LYSM DOMAIN-CONTAINING GPI-ANCHORED PROTEIN 2"/>
    <property type="match status" value="1"/>
</dbReference>
<dbReference type="PANTHER" id="PTHR33734:SF22">
    <property type="entry name" value="MEMBRANE-BOUND LYTIC MUREIN TRANSGLYCOSYLASE D"/>
    <property type="match status" value="1"/>
</dbReference>
<dbReference type="SUPFAM" id="SSF54106">
    <property type="entry name" value="LysM domain"/>
    <property type="match status" value="2"/>
</dbReference>
<dbReference type="KEGG" id="bze:COCCADRAFT_107101"/>
<proteinExistence type="predicted"/>
<feature type="chain" id="PRO_5004888680" description="LysM domain-containing protein" evidence="1">
    <location>
        <begin position="18"/>
        <end position="157"/>
    </location>
</feature>
<evidence type="ECO:0000256" key="1">
    <source>
        <dbReference type="SAM" id="SignalP"/>
    </source>
</evidence>
<dbReference type="PROSITE" id="PS51782">
    <property type="entry name" value="LYSM"/>
    <property type="match status" value="2"/>
</dbReference>
<feature type="domain" description="LysM" evidence="2">
    <location>
        <begin position="43"/>
        <end position="87"/>
    </location>
</feature>
<name>W6Y2H0_COCC2</name>
<dbReference type="CDD" id="cd00118">
    <property type="entry name" value="LysM"/>
    <property type="match status" value="2"/>
</dbReference>
<protein>
    <recommendedName>
        <fullName evidence="2">LysM domain-containing protein</fullName>
    </recommendedName>
</protein>
<keyword evidence="1" id="KW-0732">Signal</keyword>
<evidence type="ECO:0000313" key="3">
    <source>
        <dbReference type="EMBL" id="EUC29229.1"/>
    </source>
</evidence>
<dbReference type="Proteomes" id="UP000053841">
    <property type="component" value="Unassembled WGS sequence"/>
</dbReference>
<dbReference type="GeneID" id="19143509"/>
<gene>
    <name evidence="3" type="ORF">COCCADRAFT_107101</name>
</gene>
<evidence type="ECO:0000259" key="2">
    <source>
        <dbReference type="PROSITE" id="PS51782"/>
    </source>
</evidence>
<dbReference type="EMBL" id="KI964760">
    <property type="protein sequence ID" value="EUC29229.1"/>
    <property type="molecule type" value="Genomic_DNA"/>
</dbReference>
<dbReference type="RefSeq" id="XP_007716481.1">
    <property type="nucleotide sequence ID" value="XM_007718291.1"/>
</dbReference>
<dbReference type="AlphaFoldDB" id="W6Y2H0"/>